<name>A0A9N8Z7Z3_9GLOM</name>
<evidence type="ECO:0000313" key="2">
    <source>
        <dbReference type="Proteomes" id="UP000789759"/>
    </source>
</evidence>
<reference evidence="1" key="1">
    <citation type="submission" date="2021-06" db="EMBL/GenBank/DDBJ databases">
        <authorList>
            <person name="Kallberg Y."/>
            <person name="Tangrot J."/>
            <person name="Rosling A."/>
        </authorList>
    </citation>
    <scope>NUCLEOTIDE SEQUENCE</scope>
    <source>
        <strain evidence="1">FL966</strain>
    </source>
</reference>
<protein>
    <submittedName>
        <fullName evidence="1">20088_t:CDS:1</fullName>
    </submittedName>
</protein>
<dbReference type="Proteomes" id="UP000789759">
    <property type="component" value="Unassembled WGS sequence"/>
</dbReference>
<dbReference type="AlphaFoldDB" id="A0A9N8Z7Z3"/>
<proteinExistence type="predicted"/>
<gene>
    <name evidence="1" type="ORF">CPELLU_LOCUS1106</name>
</gene>
<evidence type="ECO:0000313" key="1">
    <source>
        <dbReference type="EMBL" id="CAG8471758.1"/>
    </source>
</evidence>
<keyword evidence="2" id="KW-1185">Reference proteome</keyword>
<dbReference type="EMBL" id="CAJVQA010000381">
    <property type="protein sequence ID" value="CAG8471758.1"/>
    <property type="molecule type" value="Genomic_DNA"/>
</dbReference>
<organism evidence="1 2">
    <name type="scientific">Cetraspora pellucida</name>
    <dbReference type="NCBI Taxonomy" id="1433469"/>
    <lineage>
        <taxon>Eukaryota</taxon>
        <taxon>Fungi</taxon>
        <taxon>Fungi incertae sedis</taxon>
        <taxon>Mucoromycota</taxon>
        <taxon>Glomeromycotina</taxon>
        <taxon>Glomeromycetes</taxon>
        <taxon>Diversisporales</taxon>
        <taxon>Gigasporaceae</taxon>
        <taxon>Cetraspora</taxon>
    </lineage>
</organism>
<sequence>MLQTINNKIRSLSSCTPVDITHLVRFHSIADDINKLACLTLPQGPEDLEPIILIANNHIDNQECDAVENNHSFHQHTNLPMTLILQKGTCVMYFDNALFEHGLYNGSIRVIIELINEDTVNVVFLTSLRMIIATVKRLTKHFFLNAYH</sequence>
<dbReference type="OrthoDB" id="2325450at2759"/>
<comment type="caution">
    <text evidence="1">The sequence shown here is derived from an EMBL/GenBank/DDBJ whole genome shotgun (WGS) entry which is preliminary data.</text>
</comment>
<accession>A0A9N8Z7Z3</accession>